<dbReference type="EMBL" id="JACHXG010000008">
    <property type="protein sequence ID" value="MBB3090791.1"/>
    <property type="molecule type" value="Genomic_DNA"/>
</dbReference>
<evidence type="ECO:0000313" key="3">
    <source>
        <dbReference type="Proteomes" id="UP000577707"/>
    </source>
</evidence>
<evidence type="ECO:0000313" key="2">
    <source>
        <dbReference type="EMBL" id="MBB3090791.1"/>
    </source>
</evidence>
<organism evidence="2 3">
    <name type="scientific">Nocardioides albus</name>
    <dbReference type="NCBI Taxonomy" id="1841"/>
    <lineage>
        <taxon>Bacteria</taxon>
        <taxon>Bacillati</taxon>
        <taxon>Actinomycetota</taxon>
        <taxon>Actinomycetes</taxon>
        <taxon>Propionibacteriales</taxon>
        <taxon>Nocardioidaceae</taxon>
        <taxon>Nocardioides</taxon>
    </lineage>
</organism>
<name>A0A7W5FA52_9ACTN</name>
<dbReference type="RefSeq" id="WP_183548173.1">
    <property type="nucleotide sequence ID" value="NZ_BMQT01000010.1"/>
</dbReference>
<accession>A0A7W5FA52</accession>
<dbReference type="Proteomes" id="UP000577707">
    <property type="component" value="Unassembled WGS sequence"/>
</dbReference>
<feature type="region of interest" description="Disordered" evidence="1">
    <location>
        <begin position="1"/>
        <end position="22"/>
    </location>
</feature>
<reference evidence="2 3" key="1">
    <citation type="submission" date="2020-08" db="EMBL/GenBank/DDBJ databases">
        <title>Genomic Encyclopedia of Type Strains, Phase III (KMG-III): the genomes of soil and plant-associated and newly described type strains.</title>
        <authorList>
            <person name="Whitman W."/>
        </authorList>
    </citation>
    <scope>NUCLEOTIDE SEQUENCE [LARGE SCALE GENOMIC DNA]</scope>
    <source>
        <strain evidence="2 3">CECT 3302</strain>
    </source>
</reference>
<comment type="caution">
    <text evidence="2">The sequence shown here is derived from an EMBL/GenBank/DDBJ whole genome shotgun (WGS) entry which is preliminary data.</text>
</comment>
<gene>
    <name evidence="2" type="ORF">FHS12_003753</name>
</gene>
<protein>
    <submittedName>
        <fullName evidence="2">Uncharacterized protein</fullName>
    </submittedName>
</protein>
<dbReference type="AlphaFoldDB" id="A0A7W5FA52"/>
<evidence type="ECO:0000256" key="1">
    <source>
        <dbReference type="SAM" id="MobiDB-lite"/>
    </source>
</evidence>
<sequence length="78" mass="8916">MSKPSRGKATPTKRRRPPSINDLNKIVATNQALTDGDEVVQILTEQGIDAKDPTVRKRLRTAQRNIRRLNKRLKKGWL</sequence>
<keyword evidence="3" id="KW-1185">Reference proteome</keyword>
<proteinExistence type="predicted"/>